<evidence type="ECO:0008006" key="4">
    <source>
        <dbReference type="Google" id="ProtNLM"/>
    </source>
</evidence>
<evidence type="ECO:0000313" key="3">
    <source>
        <dbReference type="Proteomes" id="UP000182034"/>
    </source>
</evidence>
<reference evidence="3" key="1">
    <citation type="submission" date="2016-10" db="EMBL/GenBank/DDBJ databases">
        <authorList>
            <person name="Varghese N."/>
            <person name="Submissions S."/>
        </authorList>
    </citation>
    <scope>NUCLEOTIDE SEQUENCE [LARGE SCALE GENOMIC DNA]</scope>
    <source>
        <strain evidence="3">SUR2</strain>
    </source>
</reference>
<protein>
    <recommendedName>
        <fullName evidence="4">C1q domain-containing protein</fullName>
    </recommendedName>
</protein>
<dbReference type="OrthoDB" id="1247601at2"/>
<sequence length="262" mass="27047">MKKQIILLATLLITGTYYAQVGIRTSNPQTALHVDGAKDNAATGAPTAAQQLNDAVVTSTGSLGLATISPTEKLDVASGNVRIRDINTNIGVGGSDRVVVADATGILKTINFNAYGLFHSRLTAAQSLAVSTVTTLLFNSPLSTSPYYTYNTSTGALTFNQPGNYIVTLQASFTDCAAGTQLVLGIRPIPDASYLGRGSHYTAIATAGTIGELMSYTTLIVAPTAGYQIRFTAASNATSTVLATETGGTGSGNVTNVTIQKI</sequence>
<dbReference type="AlphaFoldDB" id="A0A1K2IQH6"/>
<gene>
    <name evidence="2" type="ORF">SAMN05216324_107153</name>
</gene>
<dbReference type="Proteomes" id="UP000182034">
    <property type="component" value="Unassembled WGS sequence"/>
</dbReference>
<keyword evidence="3" id="KW-1185">Reference proteome</keyword>
<keyword evidence="1" id="KW-0732">Signal</keyword>
<dbReference type="RefSeq" id="WP_072410030.1">
    <property type="nucleotide sequence ID" value="NZ_FPKW01000007.1"/>
</dbReference>
<organism evidence="2 3">
    <name type="scientific">Chryseobacterium limigenitum</name>
    <dbReference type="NCBI Taxonomy" id="1612149"/>
    <lineage>
        <taxon>Bacteria</taxon>
        <taxon>Pseudomonadati</taxon>
        <taxon>Bacteroidota</taxon>
        <taxon>Flavobacteriia</taxon>
        <taxon>Flavobacteriales</taxon>
        <taxon>Weeksellaceae</taxon>
        <taxon>Chryseobacterium group</taxon>
        <taxon>Chryseobacterium</taxon>
    </lineage>
</organism>
<feature type="chain" id="PRO_5012973130" description="C1q domain-containing protein" evidence="1">
    <location>
        <begin position="20"/>
        <end position="262"/>
    </location>
</feature>
<proteinExistence type="predicted"/>
<name>A0A1K2IQH6_9FLAO</name>
<evidence type="ECO:0000313" key="2">
    <source>
        <dbReference type="EMBL" id="SFZ94676.1"/>
    </source>
</evidence>
<feature type="signal peptide" evidence="1">
    <location>
        <begin position="1"/>
        <end position="19"/>
    </location>
</feature>
<evidence type="ECO:0000256" key="1">
    <source>
        <dbReference type="SAM" id="SignalP"/>
    </source>
</evidence>
<dbReference type="EMBL" id="FPKW01000007">
    <property type="protein sequence ID" value="SFZ94676.1"/>
    <property type="molecule type" value="Genomic_DNA"/>
</dbReference>
<accession>A0A1K2IQH6</accession>